<feature type="domain" description="Peptidase S1" evidence="13">
    <location>
        <begin position="106"/>
        <end position="332"/>
    </location>
</feature>
<dbReference type="InterPro" id="IPR001314">
    <property type="entry name" value="Peptidase_S1A"/>
</dbReference>
<protein>
    <recommendedName>
        <fullName evidence="13">Peptidase S1 domain-containing protein</fullName>
    </recommendedName>
</protein>
<dbReference type="SUPFAM" id="SSF50494">
    <property type="entry name" value="Trypsin-like serine proteases"/>
    <property type="match status" value="2"/>
</dbReference>
<comment type="subcellular location">
    <subcellularLocation>
        <location evidence="1">Secreted</location>
        <location evidence="1">Extracellular space</location>
    </subcellularLocation>
</comment>
<dbReference type="Gene3D" id="2.40.10.10">
    <property type="entry name" value="Trypsin-like serine proteases"/>
    <property type="match status" value="4"/>
</dbReference>
<evidence type="ECO:0000256" key="8">
    <source>
        <dbReference type="ARBA" id="ARBA00022859"/>
    </source>
</evidence>
<keyword evidence="6" id="KW-0378">Hydrolase</keyword>
<keyword evidence="10" id="KW-0325">Glycoprotein</keyword>
<dbReference type="InterPro" id="IPR018114">
    <property type="entry name" value="TRYPSIN_HIS"/>
</dbReference>
<evidence type="ECO:0000256" key="7">
    <source>
        <dbReference type="ARBA" id="ARBA00022825"/>
    </source>
</evidence>
<accession>A0A182WHA0</accession>
<feature type="chain" id="PRO_5008141363" description="Peptidase S1 domain-containing protein" evidence="12">
    <location>
        <begin position="24"/>
        <end position="575"/>
    </location>
</feature>
<keyword evidence="3" id="KW-0399">Innate immunity</keyword>
<keyword evidence="2" id="KW-0964">Secreted</keyword>
<dbReference type="GO" id="GO:0005576">
    <property type="term" value="C:extracellular region"/>
    <property type="evidence" value="ECO:0007669"/>
    <property type="project" value="UniProtKB-SubCell"/>
</dbReference>
<reference evidence="15" key="1">
    <citation type="submission" date="2013-03" db="EMBL/GenBank/DDBJ databases">
        <title>The Genome Sequence of Anopheles minimus MINIMUS1.</title>
        <authorList>
            <consortium name="The Broad Institute Genomics Platform"/>
            <person name="Neafsey D.E."/>
            <person name="Walton C."/>
            <person name="Walker B."/>
            <person name="Young S.K."/>
            <person name="Zeng Q."/>
            <person name="Gargeya S."/>
            <person name="Fitzgerald M."/>
            <person name="Haas B."/>
            <person name="Abouelleil A."/>
            <person name="Allen A.W."/>
            <person name="Alvarado L."/>
            <person name="Arachchi H.M."/>
            <person name="Berlin A.M."/>
            <person name="Chapman S.B."/>
            <person name="Gainer-Dewar J."/>
            <person name="Goldberg J."/>
            <person name="Griggs A."/>
            <person name="Gujja S."/>
            <person name="Hansen M."/>
            <person name="Howarth C."/>
            <person name="Imamovic A."/>
            <person name="Ireland A."/>
            <person name="Larimer J."/>
            <person name="McCowan C."/>
            <person name="Murphy C."/>
            <person name="Pearson M."/>
            <person name="Poon T.W."/>
            <person name="Priest M."/>
            <person name="Roberts A."/>
            <person name="Saif S."/>
            <person name="Shea T."/>
            <person name="Sisk P."/>
            <person name="Sykes S."/>
            <person name="Wortman J."/>
            <person name="Nusbaum C."/>
            <person name="Birren B."/>
        </authorList>
    </citation>
    <scope>NUCLEOTIDE SEQUENCE [LARGE SCALE GENOMIC DNA]</scope>
    <source>
        <strain evidence="15">MINIMUS1</strain>
    </source>
</reference>
<evidence type="ECO:0000313" key="14">
    <source>
        <dbReference type="EnsemblMetazoa" id="AMIN009752-PA"/>
    </source>
</evidence>
<reference evidence="14" key="2">
    <citation type="submission" date="2020-05" db="UniProtKB">
        <authorList>
            <consortium name="EnsemblMetazoa"/>
        </authorList>
    </citation>
    <scope>IDENTIFICATION</scope>
    <source>
        <strain evidence="14">MINIMUS1</strain>
    </source>
</reference>
<dbReference type="InterPro" id="IPR051487">
    <property type="entry name" value="Ser/Thr_Proteases_Immune/Dev"/>
</dbReference>
<evidence type="ECO:0000256" key="4">
    <source>
        <dbReference type="ARBA" id="ARBA00022670"/>
    </source>
</evidence>
<evidence type="ECO:0000256" key="5">
    <source>
        <dbReference type="ARBA" id="ARBA00022729"/>
    </source>
</evidence>
<evidence type="ECO:0000256" key="10">
    <source>
        <dbReference type="ARBA" id="ARBA00023180"/>
    </source>
</evidence>
<keyword evidence="7" id="KW-0720">Serine protease</keyword>
<dbReference type="InterPro" id="IPR001254">
    <property type="entry name" value="Trypsin_dom"/>
</dbReference>
<dbReference type="InterPro" id="IPR043504">
    <property type="entry name" value="Peptidase_S1_PA_chymotrypsin"/>
</dbReference>
<dbReference type="PROSITE" id="PS00134">
    <property type="entry name" value="TRYPSIN_HIS"/>
    <property type="match status" value="1"/>
</dbReference>
<evidence type="ECO:0000256" key="9">
    <source>
        <dbReference type="ARBA" id="ARBA00023157"/>
    </source>
</evidence>
<dbReference type="VEuPathDB" id="VectorBase:AMIN009752"/>
<evidence type="ECO:0000256" key="3">
    <source>
        <dbReference type="ARBA" id="ARBA00022588"/>
    </source>
</evidence>
<evidence type="ECO:0000256" key="6">
    <source>
        <dbReference type="ARBA" id="ARBA00022801"/>
    </source>
</evidence>
<feature type="domain" description="Peptidase S1" evidence="13">
    <location>
        <begin position="330"/>
        <end position="574"/>
    </location>
</feature>
<dbReference type="PANTHER" id="PTHR24256">
    <property type="entry name" value="TRYPTASE-RELATED"/>
    <property type="match status" value="1"/>
</dbReference>
<dbReference type="GO" id="GO:0004252">
    <property type="term" value="F:serine-type endopeptidase activity"/>
    <property type="evidence" value="ECO:0007669"/>
    <property type="project" value="InterPro"/>
</dbReference>
<dbReference type="CDD" id="cd00190">
    <property type="entry name" value="Tryp_SPc"/>
    <property type="match status" value="1"/>
</dbReference>
<dbReference type="PRINTS" id="PR00722">
    <property type="entry name" value="CHYMOTRYPSIN"/>
</dbReference>
<dbReference type="FunFam" id="2.40.10.10:FF:000036">
    <property type="entry name" value="Trypsin beta"/>
    <property type="match status" value="1"/>
</dbReference>
<dbReference type="GO" id="GO:0006508">
    <property type="term" value="P:proteolysis"/>
    <property type="evidence" value="ECO:0007669"/>
    <property type="project" value="UniProtKB-KW"/>
</dbReference>
<organism evidence="14 15">
    <name type="scientific">Anopheles minimus</name>
    <dbReference type="NCBI Taxonomy" id="112268"/>
    <lineage>
        <taxon>Eukaryota</taxon>
        <taxon>Metazoa</taxon>
        <taxon>Ecdysozoa</taxon>
        <taxon>Arthropoda</taxon>
        <taxon>Hexapoda</taxon>
        <taxon>Insecta</taxon>
        <taxon>Pterygota</taxon>
        <taxon>Neoptera</taxon>
        <taxon>Endopterygota</taxon>
        <taxon>Diptera</taxon>
        <taxon>Nematocera</taxon>
        <taxon>Culicoidea</taxon>
        <taxon>Culicidae</taxon>
        <taxon>Anophelinae</taxon>
        <taxon>Anopheles</taxon>
    </lineage>
</organism>
<keyword evidence="5 12" id="KW-0732">Signal</keyword>
<evidence type="ECO:0000256" key="1">
    <source>
        <dbReference type="ARBA" id="ARBA00004239"/>
    </source>
</evidence>
<dbReference type="AlphaFoldDB" id="A0A182WHA0"/>
<sequence>MQTFPTVLSVALLIATICQIVVAQFNQCTGSERCITINECSHFGPHFNEPARWSDSLRSEFRAKVCNRERGTGGNVYKVCCDNSNRKRGLEVLDLEGCGAYSEDRIAFGNDAKLFQYPWMALLKPKYGTFLCGGTLINERYVLTAAHCLKNNDIAIVRLGEFDLHNTTDCDKRGELCALPPQDIPVERGILHENYSGRRKVNDIALIRLSEPASFNDRMHSAVRILTGLVVFVACCQTVTAQFNQCTNGETCINIRECERFSPHHNQPAKWSPSLREEFQKRVCQREKNNGSSVFKVCCGAPSIPDETKRMQGLELLDLEHCGSYTDDKISYGQDAKLFQFPWMALLKSKTGNLFCGGTLINERYVLTAAHCLVNNDVAFVRLGEYDLNSTIDCDKHGECAMPPQEIPVERTFSHEDYSGRYKMNDIGLIRLARRADLNDNVLPICLPVSPALRTKQTIFFVVGWGQTHNALFSNKLQYTKLNLVQNDACQQQLRQKDKFVRIVDSQMCAIGSDLSDNCSGDSGGPLKSISIQHSRYVQYGVVSFGLRTCGKQSAPGVYTKVEHYIDWILSRLEE</sequence>
<keyword evidence="4" id="KW-0645">Protease</keyword>
<keyword evidence="8" id="KW-0391">Immunity</keyword>
<dbReference type="EnsemblMetazoa" id="AMIN009752-RA">
    <property type="protein sequence ID" value="AMIN009752-PA"/>
    <property type="gene ID" value="AMIN009752"/>
</dbReference>
<proteinExistence type="inferred from homology"/>
<dbReference type="PROSITE" id="PS50240">
    <property type="entry name" value="TRYPSIN_DOM"/>
    <property type="match status" value="2"/>
</dbReference>
<dbReference type="GO" id="GO:0045087">
    <property type="term" value="P:innate immune response"/>
    <property type="evidence" value="ECO:0007669"/>
    <property type="project" value="UniProtKB-KW"/>
</dbReference>
<evidence type="ECO:0000256" key="2">
    <source>
        <dbReference type="ARBA" id="ARBA00022525"/>
    </source>
</evidence>
<dbReference type="Pfam" id="PF00089">
    <property type="entry name" value="Trypsin"/>
    <property type="match status" value="2"/>
</dbReference>
<evidence type="ECO:0000256" key="12">
    <source>
        <dbReference type="SAM" id="SignalP"/>
    </source>
</evidence>
<evidence type="ECO:0000256" key="11">
    <source>
        <dbReference type="ARBA" id="ARBA00024195"/>
    </source>
</evidence>
<dbReference type="SMART" id="SM00020">
    <property type="entry name" value="Tryp_SPc"/>
    <property type="match status" value="2"/>
</dbReference>
<dbReference type="InterPro" id="IPR009003">
    <property type="entry name" value="Peptidase_S1_PA"/>
</dbReference>
<dbReference type="Proteomes" id="UP000075920">
    <property type="component" value="Unassembled WGS sequence"/>
</dbReference>
<dbReference type="FunFam" id="2.40.10.10:FF:000028">
    <property type="entry name" value="Serine protease easter"/>
    <property type="match status" value="2"/>
</dbReference>
<comment type="similarity">
    <text evidence="11">Belongs to the peptidase S1 family. CLIP subfamily.</text>
</comment>
<keyword evidence="9" id="KW-1015">Disulfide bond</keyword>
<evidence type="ECO:0000259" key="13">
    <source>
        <dbReference type="PROSITE" id="PS50240"/>
    </source>
</evidence>
<name>A0A182WHA0_9DIPT</name>
<evidence type="ECO:0000313" key="15">
    <source>
        <dbReference type="Proteomes" id="UP000075920"/>
    </source>
</evidence>
<dbReference type="STRING" id="112268.A0A182WHA0"/>
<feature type="signal peptide" evidence="12">
    <location>
        <begin position="1"/>
        <end position="23"/>
    </location>
</feature>
<keyword evidence="15" id="KW-1185">Reference proteome</keyword>